<evidence type="ECO:0000259" key="4">
    <source>
        <dbReference type="Pfam" id="PF02397"/>
    </source>
</evidence>
<dbReference type="Pfam" id="PF01370">
    <property type="entry name" value="Epimerase"/>
    <property type="match status" value="1"/>
</dbReference>
<keyword evidence="5" id="KW-0808">Transferase</keyword>
<keyword evidence="2" id="KW-0472">Membrane</keyword>
<protein>
    <submittedName>
        <fullName evidence="5">Sugar transferase</fullName>
    </submittedName>
</protein>
<dbReference type="InterPro" id="IPR001509">
    <property type="entry name" value="Epimerase_deHydtase"/>
</dbReference>
<dbReference type="InterPro" id="IPR003362">
    <property type="entry name" value="Bact_transf"/>
</dbReference>
<feature type="domain" description="Bacterial sugar transferase" evidence="4">
    <location>
        <begin position="90"/>
        <end position="268"/>
    </location>
</feature>
<name>A0A930DS41_9FIRM</name>
<dbReference type="Proteomes" id="UP000709351">
    <property type="component" value="Unassembled WGS sequence"/>
</dbReference>
<evidence type="ECO:0000313" key="6">
    <source>
        <dbReference type="Proteomes" id="UP000709351"/>
    </source>
</evidence>
<organism evidence="5 6">
    <name type="scientific">Oribacterium parvum</name>
    <dbReference type="NCBI Taxonomy" id="1501329"/>
    <lineage>
        <taxon>Bacteria</taxon>
        <taxon>Bacillati</taxon>
        <taxon>Bacillota</taxon>
        <taxon>Clostridia</taxon>
        <taxon>Lachnospirales</taxon>
        <taxon>Lachnospiraceae</taxon>
        <taxon>Oribacterium</taxon>
    </lineage>
</organism>
<dbReference type="EMBL" id="JABZRD010000266">
    <property type="protein sequence ID" value="MBF1283843.1"/>
    <property type="molecule type" value="Genomic_DNA"/>
</dbReference>
<accession>A0A930DS41</accession>
<comment type="caution">
    <text evidence="5">The sequence shown here is derived from an EMBL/GenBank/DDBJ whole genome shotgun (WGS) entry which is preliminary data.</text>
</comment>
<sequence>MRRMTFWKKWIIRISALMGIAFVLLSIHAKIKKKDTVYTHLPEEKNPMEGKAVVFIEEESDPVNADGVRGHLEAIGESSFRESFYTRRVKRAVDLFVSFFALIFLSPLFLALSLAIVIDDPGPVFFTQKRVGKNKQYFQLHKFRSMKMSTPHDTPTHMLKNPEQYITRVGKFIRAHSLDELPQIWDIFVGNMSFIGPRPGLWNQDCLIAERDKYHANDVMPGLSGLAQISGRDELEISEKAKIDGEYVEKIGFLMDMRCLFGTVFAVLGKQGVVEGGTGNKKGKQEKQQTLREYKGTALPLEGTQVSGIPELIMKENNKVFKILITGAHSYVGEQVEKYLEEYNKKIFEFSPEKKRYIIETISLYGEEWKKKDFSCYDVVFHVAGIAHGRIKENTEEEINQYFAVNRDLAKNVAVKAKNEGISQFIFMSTMAVYGGIKDAVITKETIPSPISAYGESKLQAEWLLEELEDEKFTVAILRPPMIYGHGCKGNYTKMVKLARLLPVFPEVGNSRSMIYIENLAEFIRLLIENREGGVFFPQNDEYIDTGKMIRLIAKSHHWTCILLPGFKTILKFMQKLPGKVGRISKKAFSSLYYQQEYSDYRENYRIFSLEDSIKRIEEIRKKG</sequence>
<keyword evidence="2" id="KW-0812">Transmembrane</keyword>
<feature type="domain" description="NAD-dependent epimerase/dehydratase" evidence="3">
    <location>
        <begin position="323"/>
        <end position="532"/>
    </location>
</feature>
<dbReference type="Gene3D" id="3.40.50.720">
    <property type="entry name" value="NAD(P)-binding Rossmann-like Domain"/>
    <property type="match status" value="1"/>
</dbReference>
<dbReference type="GO" id="GO:0016780">
    <property type="term" value="F:phosphotransferase activity, for other substituted phosphate groups"/>
    <property type="evidence" value="ECO:0007669"/>
    <property type="project" value="TreeGrafter"/>
</dbReference>
<gene>
    <name evidence="5" type="ORF">HXM93_04835</name>
</gene>
<evidence type="ECO:0000256" key="2">
    <source>
        <dbReference type="SAM" id="Phobius"/>
    </source>
</evidence>
<feature type="transmembrane region" description="Helical" evidence="2">
    <location>
        <begin position="95"/>
        <end position="118"/>
    </location>
</feature>
<dbReference type="AlphaFoldDB" id="A0A930DS41"/>
<dbReference type="PANTHER" id="PTHR30576">
    <property type="entry name" value="COLANIC BIOSYNTHESIS UDP-GLUCOSE LIPID CARRIER TRANSFERASE"/>
    <property type="match status" value="1"/>
</dbReference>
<proteinExistence type="inferred from homology"/>
<dbReference type="InterPro" id="IPR036291">
    <property type="entry name" value="NAD(P)-bd_dom_sf"/>
</dbReference>
<reference evidence="5" key="1">
    <citation type="submission" date="2020-04" db="EMBL/GenBank/DDBJ databases">
        <title>Deep metagenomics examines the oral microbiome during advanced dental caries in children, revealing novel taxa and co-occurrences with host molecules.</title>
        <authorList>
            <person name="Baker J.L."/>
            <person name="Morton J.T."/>
            <person name="Dinis M."/>
            <person name="Alvarez R."/>
            <person name="Tran N.C."/>
            <person name="Knight R."/>
            <person name="Edlund A."/>
        </authorList>
    </citation>
    <scope>NUCLEOTIDE SEQUENCE</scope>
    <source>
        <strain evidence="5">JCVI_24_bin.2</strain>
    </source>
</reference>
<comment type="similarity">
    <text evidence="1">Belongs to the bacterial sugar transferase family.</text>
</comment>
<evidence type="ECO:0000256" key="1">
    <source>
        <dbReference type="ARBA" id="ARBA00006464"/>
    </source>
</evidence>
<dbReference type="SUPFAM" id="SSF51735">
    <property type="entry name" value="NAD(P)-binding Rossmann-fold domains"/>
    <property type="match status" value="1"/>
</dbReference>
<keyword evidence="2" id="KW-1133">Transmembrane helix</keyword>
<dbReference type="PANTHER" id="PTHR30576:SF0">
    <property type="entry name" value="UNDECAPRENYL-PHOSPHATE N-ACETYLGALACTOSAMINYL 1-PHOSPHATE TRANSFERASE-RELATED"/>
    <property type="match status" value="1"/>
</dbReference>
<evidence type="ECO:0000259" key="3">
    <source>
        <dbReference type="Pfam" id="PF01370"/>
    </source>
</evidence>
<evidence type="ECO:0000313" key="5">
    <source>
        <dbReference type="EMBL" id="MBF1283843.1"/>
    </source>
</evidence>
<dbReference type="Pfam" id="PF02397">
    <property type="entry name" value="Bac_transf"/>
    <property type="match status" value="1"/>
</dbReference>